<dbReference type="InterPro" id="IPR038063">
    <property type="entry name" value="Transpep_catalytic_dom"/>
</dbReference>
<dbReference type="GO" id="GO:0071972">
    <property type="term" value="F:peptidoglycan L,D-transpeptidase activity"/>
    <property type="evidence" value="ECO:0007669"/>
    <property type="project" value="TreeGrafter"/>
</dbReference>
<evidence type="ECO:0000256" key="7">
    <source>
        <dbReference type="ARBA" id="ARBA00022984"/>
    </source>
</evidence>
<keyword evidence="7 9" id="KW-0573">Peptidoglycan synthesis</keyword>
<dbReference type="FunFam" id="2.40.440.10:FF:000002">
    <property type="entry name" value="L,D-transpeptidase ErfK/SrfK"/>
    <property type="match status" value="1"/>
</dbReference>
<reference evidence="12 13" key="1">
    <citation type="submission" date="2019-09" db="EMBL/GenBank/DDBJ databases">
        <title>YIM 132180 draft genome.</title>
        <authorList>
            <person name="Zhang K."/>
        </authorList>
    </citation>
    <scope>NUCLEOTIDE SEQUENCE [LARGE SCALE GENOMIC DNA]</scope>
    <source>
        <strain evidence="12 13">YIM 132180</strain>
    </source>
</reference>
<keyword evidence="4" id="KW-0808">Transferase</keyword>
<accession>A0A7V7PKF4</accession>
<gene>
    <name evidence="12" type="ORF">F6X38_22745</name>
</gene>
<evidence type="ECO:0000259" key="11">
    <source>
        <dbReference type="PROSITE" id="PS52029"/>
    </source>
</evidence>
<evidence type="ECO:0000256" key="6">
    <source>
        <dbReference type="ARBA" id="ARBA00022960"/>
    </source>
</evidence>
<evidence type="ECO:0000256" key="10">
    <source>
        <dbReference type="SAM" id="SignalP"/>
    </source>
</evidence>
<dbReference type="Pfam" id="PF03734">
    <property type="entry name" value="YkuD"/>
    <property type="match status" value="1"/>
</dbReference>
<dbReference type="GO" id="GO:0008360">
    <property type="term" value="P:regulation of cell shape"/>
    <property type="evidence" value="ECO:0007669"/>
    <property type="project" value="UniProtKB-UniRule"/>
</dbReference>
<keyword evidence="5" id="KW-0378">Hydrolase</keyword>
<dbReference type="GO" id="GO:0018104">
    <property type="term" value="P:peptidoglycan-protein cross-linking"/>
    <property type="evidence" value="ECO:0007669"/>
    <property type="project" value="TreeGrafter"/>
</dbReference>
<evidence type="ECO:0000256" key="1">
    <source>
        <dbReference type="ARBA" id="ARBA00004752"/>
    </source>
</evidence>
<dbReference type="GO" id="GO:0016757">
    <property type="term" value="F:glycosyltransferase activity"/>
    <property type="evidence" value="ECO:0007669"/>
    <property type="project" value="UniProtKB-KW"/>
</dbReference>
<keyword evidence="3" id="KW-0328">Glycosyltransferase</keyword>
<dbReference type="GO" id="GO:0005576">
    <property type="term" value="C:extracellular region"/>
    <property type="evidence" value="ECO:0007669"/>
    <property type="project" value="TreeGrafter"/>
</dbReference>
<dbReference type="RefSeq" id="WP_150973949.1">
    <property type="nucleotide sequence ID" value="NZ_VZDO01000029.1"/>
</dbReference>
<dbReference type="Gene3D" id="2.40.440.10">
    <property type="entry name" value="L,D-transpeptidase catalytic domain-like"/>
    <property type="match status" value="1"/>
</dbReference>
<dbReference type="InterPro" id="IPR050979">
    <property type="entry name" value="LD-transpeptidase"/>
</dbReference>
<dbReference type="Proteomes" id="UP000432089">
    <property type="component" value="Unassembled WGS sequence"/>
</dbReference>
<feature type="signal peptide" evidence="10">
    <location>
        <begin position="1"/>
        <end position="21"/>
    </location>
</feature>
<evidence type="ECO:0000256" key="4">
    <source>
        <dbReference type="ARBA" id="ARBA00022679"/>
    </source>
</evidence>
<dbReference type="PANTHER" id="PTHR30582:SF24">
    <property type="entry name" value="L,D-TRANSPEPTIDASE ERFK_SRFK-RELATED"/>
    <property type="match status" value="1"/>
</dbReference>
<protein>
    <submittedName>
        <fullName evidence="12">L,D-transpeptidase</fullName>
    </submittedName>
</protein>
<comment type="pathway">
    <text evidence="1 9">Cell wall biogenesis; peptidoglycan biosynthesis.</text>
</comment>
<comment type="similarity">
    <text evidence="2">Belongs to the YkuD family.</text>
</comment>
<evidence type="ECO:0000256" key="5">
    <source>
        <dbReference type="ARBA" id="ARBA00022801"/>
    </source>
</evidence>
<name>A0A7V7PKF4_9HYPH</name>
<evidence type="ECO:0000256" key="3">
    <source>
        <dbReference type="ARBA" id="ARBA00022676"/>
    </source>
</evidence>
<dbReference type="EMBL" id="VZDO01000029">
    <property type="protein sequence ID" value="KAB0675827.1"/>
    <property type="molecule type" value="Genomic_DNA"/>
</dbReference>
<keyword evidence="6 9" id="KW-0133">Cell shape</keyword>
<keyword evidence="13" id="KW-1185">Reference proteome</keyword>
<feature type="chain" id="PRO_5030891365" evidence="10">
    <location>
        <begin position="22"/>
        <end position="244"/>
    </location>
</feature>
<dbReference type="CDD" id="cd16913">
    <property type="entry name" value="YkuD_like"/>
    <property type="match status" value="1"/>
</dbReference>
<evidence type="ECO:0000313" key="12">
    <source>
        <dbReference type="EMBL" id="KAB0675827.1"/>
    </source>
</evidence>
<feature type="active site" description="Proton donor/acceptor" evidence="9">
    <location>
        <position position="174"/>
    </location>
</feature>
<dbReference type="PANTHER" id="PTHR30582">
    <property type="entry name" value="L,D-TRANSPEPTIDASE"/>
    <property type="match status" value="1"/>
</dbReference>
<dbReference type="SUPFAM" id="SSF141523">
    <property type="entry name" value="L,D-transpeptidase catalytic domain-like"/>
    <property type="match status" value="1"/>
</dbReference>
<dbReference type="UniPathway" id="UPA00219"/>
<sequence length="244" mass="26803">MKTKGLIALALAAGIGLPSLAVPAAAQDEDMRYNYSTNRWEPAAAAQRRQMSAMMRKPAAQFQRKEVGIDTAEEPGTIIIDSQKHYLYYVEGRGRATRYGVGVGREGFGWAGTAKVGRKAEWPDWYPPKEMIVRERIENKREIPAYMPGGPQNPLGAAALYLYKDGRDTMFRIHGTNQPWTIGQSMSSGCIRMMNQDVQDLYERAGAGTKVVVIGANGDGRREVYAESGPLGSGRRILDAIFGG</sequence>
<proteinExistence type="inferred from homology"/>
<keyword evidence="10" id="KW-0732">Signal</keyword>
<evidence type="ECO:0000313" key="13">
    <source>
        <dbReference type="Proteomes" id="UP000432089"/>
    </source>
</evidence>
<dbReference type="AlphaFoldDB" id="A0A7V7PKF4"/>
<comment type="caution">
    <text evidence="12">The sequence shown here is derived from an EMBL/GenBank/DDBJ whole genome shotgun (WGS) entry which is preliminary data.</text>
</comment>
<dbReference type="PROSITE" id="PS52029">
    <property type="entry name" value="LD_TPASE"/>
    <property type="match status" value="1"/>
</dbReference>
<evidence type="ECO:0000256" key="8">
    <source>
        <dbReference type="ARBA" id="ARBA00023316"/>
    </source>
</evidence>
<evidence type="ECO:0000256" key="2">
    <source>
        <dbReference type="ARBA" id="ARBA00005992"/>
    </source>
</evidence>
<evidence type="ECO:0000256" key="9">
    <source>
        <dbReference type="PROSITE-ProRule" id="PRU01373"/>
    </source>
</evidence>
<organism evidence="12 13">
    <name type="scientific">Plantimonas leprariae</name>
    <dbReference type="NCBI Taxonomy" id="2615207"/>
    <lineage>
        <taxon>Bacteria</taxon>
        <taxon>Pseudomonadati</taxon>
        <taxon>Pseudomonadota</taxon>
        <taxon>Alphaproteobacteria</taxon>
        <taxon>Hyphomicrobiales</taxon>
        <taxon>Aurantimonadaceae</taxon>
        <taxon>Plantimonas</taxon>
    </lineage>
</organism>
<keyword evidence="8 9" id="KW-0961">Cell wall biogenesis/degradation</keyword>
<dbReference type="GO" id="GO:0071555">
    <property type="term" value="P:cell wall organization"/>
    <property type="evidence" value="ECO:0007669"/>
    <property type="project" value="UniProtKB-UniRule"/>
</dbReference>
<feature type="active site" description="Nucleophile" evidence="9">
    <location>
        <position position="190"/>
    </location>
</feature>
<feature type="domain" description="L,D-TPase catalytic" evidence="11">
    <location>
        <begin position="76"/>
        <end position="214"/>
    </location>
</feature>
<dbReference type="InterPro" id="IPR005490">
    <property type="entry name" value="LD_TPept_cat_dom"/>
</dbReference>